<dbReference type="SMART" id="SM00607">
    <property type="entry name" value="FTP"/>
    <property type="match status" value="1"/>
</dbReference>
<evidence type="ECO:0000256" key="4">
    <source>
        <dbReference type="ARBA" id="ARBA00022723"/>
    </source>
</evidence>
<keyword evidence="11" id="KW-1185">Reference proteome</keyword>
<dbReference type="GO" id="GO:0001868">
    <property type="term" value="P:regulation of complement activation, lectin pathway"/>
    <property type="evidence" value="ECO:0007669"/>
    <property type="project" value="UniProtKB-ARBA"/>
</dbReference>
<dbReference type="InterPro" id="IPR008979">
    <property type="entry name" value="Galactose-bd-like_sf"/>
</dbReference>
<evidence type="ECO:0000256" key="2">
    <source>
        <dbReference type="ARBA" id="ARBA00010147"/>
    </source>
</evidence>
<comment type="subunit">
    <text evidence="3">Homotrimer.</text>
</comment>
<dbReference type="SUPFAM" id="SSF57414">
    <property type="entry name" value="Hairpin loop containing domain-like"/>
    <property type="match status" value="1"/>
</dbReference>
<comment type="function">
    <text evidence="1">Acts as a defensive agent. Recognizes blood group fucosylated oligosaccharides including A, B, H and Lewis B-type antigens. Does not recognize Lewis A antigen and has low affinity for monovalent haptens.</text>
</comment>
<dbReference type="InterPro" id="IPR051941">
    <property type="entry name" value="BG_Antigen-Binding_Lectin"/>
</dbReference>
<name>A0A8S3T0G8_MYTED</name>
<dbReference type="InterPro" id="IPR000421">
    <property type="entry name" value="FA58C"/>
</dbReference>
<evidence type="ECO:0000313" key="10">
    <source>
        <dbReference type="EMBL" id="CAG2227244.1"/>
    </source>
</evidence>
<keyword evidence="6" id="KW-0106">Calcium</keyword>
<dbReference type="OrthoDB" id="6102375at2759"/>
<dbReference type="SUPFAM" id="SSF49785">
    <property type="entry name" value="Galactose-binding domain-like"/>
    <property type="match status" value="1"/>
</dbReference>
<dbReference type="InterPro" id="IPR006585">
    <property type="entry name" value="FTP1"/>
</dbReference>
<organism evidence="10 11">
    <name type="scientific">Mytilus edulis</name>
    <name type="common">Blue mussel</name>
    <dbReference type="NCBI Taxonomy" id="6550"/>
    <lineage>
        <taxon>Eukaryota</taxon>
        <taxon>Metazoa</taxon>
        <taxon>Spiralia</taxon>
        <taxon>Lophotrochozoa</taxon>
        <taxon>Mollusca</taxon>
        <taxon>Bivalvia</taxon>
        <taxon>Autobranchia</taxon>
        <taxon>Pteriomorphia</taxon>
        <taxon>Mytilida</taxon>
        <taxon>Mytiloidea</taxon>
        <taxon>Mytilidae</taxon>
        <taxon>Mytilinae</taxon>
        <taxon>Mytilus</taxon>
    </lineage>
</organism>
<dbReference type="PANTHER" id="PTHR45713">
    <property type="entry name" value="FTP DOMAIN-CONTAINING PROTEIN"/>
    <property type="match status" value="1"/>
</dbReference>
<comment type="similarity">
    <text evidence="2">Belongs to the fucolectin family.</text>
</comment>
<evidence type="ECO:0000256" key="3">
    <source>
        <dbReference type="ARBA" id="ARBA00011233"/>
    </source>
</evidence>
<evidence type="ECO:0000256" key="6">
    <source>
        <dbReference type="ARBA" id="ARBA00022837"/>
    </source>
</evidence>
<dbReference type="Proteomes" id="UP000683360">
    <property type="component" value="Unassembled WGS sequence"/>
</dbReference>
<dbReference type="GO" id="GO:0046872">
    <property type="term" value="F:metal ion binding"/>
    <property type="evidence" value="ECO:0007669"/>
    <property type="project" value="UniProtKB-KW"/>
</dbReference>
<reference evidence="10" key="1">
    <citation type="submission" date="2021-03" db="EMBL/GenBank/DDBJ databases">
        <authorList>
            <person name="Bekaert M."/>
        </authorList>
    </citation>
    <scope>NUCLEOTIDE SEQUENCE</scope>
</reference>
<protein>
    <recommendedName>
        <fullName evidence="9">F5/8 type C domain-containing protein</fullName>
    </recommendedName>
</protein>
<dbReference type="Gene3D" id="2.60.120.260">
    <property type="entry name" value="Galactose-binding domain-like"/>
    <property type="match status" value="1"/>
</dbReference>
<feature type="region of interest" description="Disordered" evidence="8">
    <location>
        <begin position="170"/>
        <end position="205"/>
    </location>
</feature>
<gene>
    <name evidence="10" type="ORF">MEDL_40277</name>
</gene>
<feature type="domain" description="F5/8 type C" evidence="9">
    <location>
        <begin position="364"/>
        <end position="509"/>
    </location>
</feature>
<dbReference type="PROSITE" id="PS50022">
    <property type="entry name" value="FA58C_3"/>
    <property type="match status" value="1"/>
</dbReference>
<evidence type="ECO:0000313" key="11">
    <source>
        <dbReference type="Proteomes" id="UP000683360"/>
    </source>
</evidence>
<keyword evidence="5" id="KW-0430">Lectin</keyword>
<evidence type="ECO:0000256" key="8">
    <source>
        <dbReference type="SAM" id="MobiDB-lite"/>
    </source>
</evidence>
<dbReference type="GO" id="GO:0042806">
    <property type="term" value="F:fucose binding"/>
    <property type="evidence" value="ECO:0007669"/>
    <property type="project" value="UniProtKB-ARBA"/>
</dbReference>
<evidence type="ECO:0000256" key="7">
    <source>
        <dbReference type="ARBA" id="ARBA00023157"/>
    </source>
</evidence>
<sequence length="509" mass="55527">MLTDCHGLPFACMLKQQKSSQSQTLYNNLHQKADTNTLTSTLYKQQQSIDSNGGYNPSNMATIVKQNTESNSGNIGTIMGNSELLNFMNTENSGQSSSLIGQEGSSQGRISNTNMQNGGTPLSGIILGSISNGQNSISKSKQGNGMTNMYSGSGAPNSMNLMTNPFSKSMPNTIGNGGMQGSIQSGRGPENAKESVNQVQESDKGNQDNLKNILLQVVGNTCGLDWLNCPNNCFSVDKNTGCPSCSCKKPPSSNSKDSLLQQEISSLSKDTSMYTANQKEGSSAQGVILSELRFLLKSDFGFNEIEGAVLFHPSAVSCIMHCNLYWNCKSVFYSMRTQQCNWLTSAVDQQNAQKHDWDCYEMESAEVNIAMLKPATQSSTFEAVGTYGAAFATDGLVLNLQNGYWCTHTRGEFNPWLIIDLQDKFEIKKVFLVNRQDGHGDRLHDVEVRAGLDGVSFPGICGYFEGPGLTGESVNMFCQENTIGQFVRAQIVLGWYPEYLSLCEMEIFT</sequence>
<evidence type="ECO:0000256" key="5">
    <source>
        <dbReference type="ARBA" id="ARBA00022734"/>
    </source>
</evidence>
<evidence type="ECO:0000256" key="1">
    <source>
        <dbReference type="ARBA" id="ARBA00002219"/>
    </source>
</evidence>
<dbReference type="AlphaFoldDB" id="A0A8S3T0G8"/>
<keyword evidence="4" id="KW-0479">Metal-binding</keyword>
<dbReference type="EMBL" id="CAJPWZ010001957">
    <property type="protein sequence ID" value="CAG2227244.1"/>
    <property type="molecule type" value="Genomic_DNA"/>
</dbReference>
<keyword evidence="7" id="KW-1015">Disulfide bond</keyword>
<proteinExistence type="inferred from homology"/>
<evidence type="ECO:0000259" key="9">
    <source>
        <dbReference type="PROSITE" id="PS50022"/>
    </source>
</evidence>
<dbReference type="Pfam" id="PF00754">
    <property type="entry name" value="F5_F8_type_C"/>
    <property type="match status" value="1"/>
</dbReference>
<dbReference type="PANTHER" id="PTHR45713:SF15">
    <property type="entry name" value="F5_8 TYPE C DOMAIN-CONTAINING PROTEIN"/>
    <property type="match status" value="1"/>
</dbReference>
<dbReference type="GO" id="GO:0010185">
    <property type="term" value="P:regulation of cellular defense response"/>
    <property type="evidence" value="ECO:0007669"/>
    <property type="project" value="UniProtKB-ARBA"/>
</dbReference>
<accession>A0A8S3T0G8</accession>
<comment type="caution">
    <text evidence="10">The sequence shown here is derived from an EMBL/GenBank/DDBJ whole genome shotgun (WGS) entry which is preliminary data.</text>
</comment>